<dbReference type="GO" id="GO:0043204">
    <property type="term" value="C:perikaryon"/>
    <property type="evidence" value="ECO:0007669"/>
    <property type="project" value="UniProtKB-SubCell"/>
</dbReference>
<feature type="coiled-coil region" evidence="14">
    <location>
        <begin position="246"/>
        <end position="273"/>
    </location>
</feature>
<evidence type="ECO:0000256" key="5">
    <source>
        <dbReference type="ARBA" id="ARBA00004510"/>
    </source>
</evidence>
<dbReference type="InterPro" id="IPR024849">
    <property type="entry name" value="Shootin-1"/>
</dbReference>
<keyword evidence="11 14" id="KW-0175">Coiled coil</keyword>
<name>A0A3B4VIG4_SERDU</name>
<evidence type="ECO:0000256" key="7">
    <source>
        <dbReference type="ARBA" id="ARBA00010041"/>
    </source>
</evidence>
<evidence type="ECO:0000313" key="15">
    <source>
        <dbReference type="Ensembl" id="ENSSDUP00000030327.1"/>
    </source>
</evidence>
<evidence type="ECO:0000256" key="10">
    <source>
        <dbReference type="ARBA" id="ARBA00022490"/>
    </source>
</evidence>
<comment type="similarity">
    <text evidence="7">Belongs to the shootin family.</text>
</comment>
<keyword evidence="16" id="KW-1185">Reference proteome</keyword>
<evidence type="ECO:0000256" key="9">
    <source>
        <dbReference type="ARBA" id="ARBA00022473"/>
    </source>
</evidence>
<evidence type="ECO:0000256" key="13">
    <source>
        <dbReference type="ARBA" id="ARBA00023273"/>
    </source>
</evidence>
<evidence type="ECO:0000256" key="4">
    <source>
        <dbReference type="ARBA" id="ARBA00004489"/>
    </source>
</evidence>
<evidence type="ECO:0000256" key="2">
    <source>
        <dbReference type="ARBA" id="ARBA00004484"/>
    </source>
</evidence>
<evidence type="ECO:0000256" key="1">
    <source>
        <dbReference type="ARBA" id="ARBA00004245"/>
    </source>
</evidence>
<keyword evidence="10" id="KW-0963">Cytoplasm</keyword>
<dbReference type="AlphaFoldDB" id="A0A3B4VIG4"/>
<protein>
    <recommendedName>
        <fullName evidence="8">Shootin-1</fullName>
    </recommendedName>
</protein>
<evidence type="ECO:0000256" key="11">
    <source>
        <dbReference type="ARBA" id="ARBA00023054"/>
    </source>
</evidence>
<proteinExistence type="inferred from homology"/>
<dbReference type="GeneTree" id="ENSGT00510000048167"/>
<dbReference type="GO" id="GO:0005737">
    <property type="term" value="C:cytoplasm"/>
    <property type="evidence" value="ECO:0007669"/>
    <property type="project" value="TreeGrafter"/>
</dbReference>
<dbReference type="GO" id="GO:0005856">
    <property type="term" value="C:cytoskeleton"/>
    <property type="evidence" value="ECO:0007669"/>
    <property type="project" value="UniProtKB-SubCell"/>
</dbReference>
<evidence type="ECO:0000256" key="6">
    <source>
        <dbReference type="ARBA" id="ARBA00004624"/>
    </source>
</evidence>
<sequence length="389" mass="44423">MLTIMWNKMTPCTGELSNKIKSVWFLMFSVSCFPVSQMVIEEVSAIQENLEIERTCRESAEALASKLNCQNRSLKRKSMMLLSHLSPDTITDINLDDEEEEDGEDLDATSKVCLSPQCQTTISAWSYFPTVNTPEYHNELITDIVTPHVASHQYHLCPVSQFAVEEYKALQDTLDLEKHLRTEAETFGREMVVEQKKLKRQSQILMQSSSPSQALLDALSQVTRLTQDLETQRLEHQNQVSLHNSLTALRCKLQLVEEEKKEYTEKCTKVEVEVKDLRFTGEGPLKAISTHSGSWHSFPLRQTGKPLNTTRLCVLLAVCVLCSEMDVRQQAVDEMMQRIKKGIQLRPLNQSPNRARRQMQRLPSNSAIQELKGIMVMINNQISSQAIFY</sequence>
<dbReference type="GO" id="GO:2001224">
    <property type="term" value="P:positive regulation of neuron migration"/>
    <property type="evidence" value="ECO:0007669"/>
    <property type="project" value="TreeGrafter"/>
</dbReference>
<dbReference type="Ensembl" id="ENSSDUT00000030853.1">
    <property type="protein sequence ID" value="ENSSDUP00000030327.1"/>
    <property type="gene ID" value="ENSSDUG00000021818.1"/>
</dbReference>
<dbReference type="PANTHER" id="PTHR46606:SF3">
    <property type="entry name" value="SHOOTIN-1"/>
    <property type="match status" value="1"/>
</dbReference>
<comment type="subcellular location">
    <subcellularLocation>
        <location evidence="4">Cell projection</location>
        <location evidence="4">Axon</location>
    </subcellularLocation>
    <subcellularLocation>
        <location evidence="3">Cell projection</location>
        <location evidence="3">Filopodium</location>
    </subcellularLocation>
    <subcellularLocation>
        <location evidence="6">Cell projection</location>
        <location evidence="6">Growth cone</location>
    </subcellularLocation>
    <subcellularLocation>
        <location evidence="5">Cell projection</location>
        <location evidence="5">Lamellipodium</location>
    </subcellularLocation>
    <subcellularLocation>
        <location evidence="1">Cytoplasm</location>
        <location evidence="1">Cytoskeleton</location>
    </subcellularLocation>
    <subcellularLocation>
        <location evidence="2">Perikaryon</location>
    </subcellularLocation>
</comment>
<accession>A0A3B4VIG4</accession>
<evidence type="ECO:0000313" key="16">
    <source>
        <dbReference type="Proteomes" id="UP000261420"/>
    </source>
</evidence>
<keyword evidence="9" id="KW-0217">Developmental protein</keyword>
<dbReference type="GO" id="GO:0030027">
    <property type="term" value="C:lamellipodium"/>
    <property type="evidence" value="ECO:0007669"/>
    <property type="project" value="UniProtKB-SubCell"/>
</dbReference>
<dbReference type="PANTHER" id="PTHR46606">
    <property type="entry name" value="SHOOTIN-1"/>
    <property type="match status" value="1"/>
</dbReference>
<dbReference type="Proteomes" id="UP000261420">
    <property type="component" value="Unplaced"/>
</dbReference>
<reference evidence="15" key="1">
    <citation type="submission" date="2025-08" db="UniProtKB">
        <authorList>
            <consortium name="Ensembl"/>
        </authorList>
    </citation>
    <scope>IDENTIFICATION</scope>
</reference>
<organism evidence="15 16">
    <name type="scientific">Seriola dumerili</name>
    <name type="common">Greater amberjack</name>
    <name type="synonym">Caranx dumerili</name>
    <dbReference type="NCBI Taxonomy" id="41447"/>
    <lineage>
        <taxon>Eukaryota</taxon>
        <taxon>Metazoa</taxon>
        <taxon>Chordata</taxon>
        <taxon>Craniata</taxon>
        <taxon>Vertebrata</taxon>
        <taxon>Euteleostomi</taxon>
        <taxon>Actinopterygii</taxon>
        <taxon>Neopterygii</taxon>
        <taxon>Teleostei</taxon>
        <taxon>Neoteleostei</taxon>
        <taxon>Acanthomorphata</taxon>
        <taxon>Carangaria</taxon>
        <taxon>Carangiformes</taxon>
        <taxon>Carangidae</taxon>
        <taxon>Seriola</taxon>
    </lineage>
</organism>
<evidence type="ECO:0000256" key="8">
    <source>
        <dbReference type="ARBA" id="ARBA00017666"/>
    </source>
</evidence>
<evidence type="ECO:0000256" key="14">
    <source>
        <dbReference type="SAM" id="Coils"/>
    </source>
</evidence>
<dbReference type="GO" id="GO:0048812">
    <property type="term" value="P:neuron projection morphogenesis"/>
    <property type="evidence" value="ECO:0007669"/>
    <property type="project" value="TreeGrafter"/>
</dbReference>
<keyword evidence="13" id="KW-0966">Cell projection</keyword>
<evidence type="ECO:0000256" key="3">
    <source>
        <dbReference type="ARBA" id="ARBA00004486"/>
    </source>
</evidence>
<dbReference type="GO" id="GO:0030175">
    <property type="term" value="C:filopodium"/>
    <property type="evidence" value="ECO:0007669"/>
    <property type="project" value="UniProtKB-SubCell"/>
</dbReference>
<keyword evidence="12" id="KW-0206">Cytoskeleton</keyword>
<reference evidence="15" key="2">
    <citation type="submission" date="2025-09" db="UniProtKB">
        <authorList>
            <consortium name="Ensembl"/>
        </authorList>
    </citation>
    <scope>IDENTIFICATION</scope>
</reference>
<dbReference type="GO" id="GO:0044295">
    <property type="term" value="C:axonal growth cone"/>
    <property type="evidence" value="ECO:0007669"/>
    <property type="project" value="TreeGrafter"/>
</dbReference>
<evidence type="ECO:0000256" key="12">
    <source>
        <dbReference type="ARBA" id="ARBA00023212"/>
    </source>
</evidence>